<protein>
    <submittedName>
        <fullName evidence="1">Uncharacterized protein</fullName>
    </submittedName>
</protein>
<organism evidence="1 2">
    <name type="scientific">Paraburkholderia phytofirmans OLGA172</name>
    <dbReference type="NCBI Taxonomy" id="1417228"/>
    <lineage>
        <taxon>Bacteria</taxon>
        <taxon>Pseudomonadati</taxon>
        <taxon>Pseudomonadota</taxon>
        <taxon>Betaproteobacteria</taxon>
        <taxon>Burkholderiales</taxon>
        <taxon>Burkholderiaceae</taxon>
        <taxon>Paraburkholderia</taxon>
    </lineage>
</organism>
<name>A0A160FU88_9BURK</name>
<dbReference type="STRING" id="1804984.AYM40_32080"/>
<keyword evidence="2" id="KW-1185">Reference proteome</keyword>
<sequence>MAAGISAKFILAPMRSRWIEARNEPQGVLGRCSCIAAIAPSDPTLQRRGRSLPRLPVWLPMPPARRWPIRGW</sequence>
<evidence type="ECO:0000313" key="2">
    <source>
        <dbReference type="Proteomes" id="UP000076852"/>
    </source>
</evidence>
<dbReference type="Proteomes" id="UP000076852">
    <property type="component" value="Chromosome 2"/>
</dbReference>
<gene>
    <name evidence="1" type="ORF">AYM40_32080</name>
</gene>
<dbReference type="KEGG" id="buz:AYM40_32080"/>
<reference evidence="1 2" key="1">
    <citation type="journal article" date="2016" name="Gene">
        <title>PacBio SMRT assembly of a complex multi-replicon genome reveals chlorocatechol degradative operon in a region of genome plasticity.</title>
        <authorList>
            <person name="Ricker N."/>
            <person name="Shen S.Y."/>
            <person name="Goordial J."/>
            <person name="Jin S."/>
            <person name="Fulthorpe R.R."/>
        </authorList>
    </citation>
    <scope>NUCLEOTIDE SEQUENCE [LARGE SCALE GENOMIC DNA]</scope>
    <source>
        <strain evidence="1 2">OLGA172</strain>
    </source>
</reference>
<accession>A0A160FU88</accession>
<dbReference type="AlphaFoldDB" id="A0A160FU88"/>
<evidence type="ECO:0000313" key="1">
    <source>
        <dbReference type="EMBL" id="ANB76800.1"/>
    </source>
</evidence>
<dbReference type="EMBL" id="CP014579">
    <property type="protein sequence ID" value="ANB76800.1"/>
    <property type="molecule type" value="Genomic_DNA"/>
</dbReference>
<proteinExistence type="predicted"/>